<feature type="transmembrane region" description="Helical" evidence="6">
    <location>
        <begin position="68"/>
        <end position="87"/>
    </location>
</feature>
<evidence type="ECO:0000256" key="5">
    <source>
        <dbReference type="ARBA" id="ARBA00023136"/>
    </source>
</evidence>
<reference evidence="8" key="2">
    <citation type="submission" date="2020-09" db="EMBL/GenBank/DDBJ databases">
        <authorList>
            <person name="Sun Q."/>
            <person name="Zhou Y."/>
        </authorList>
    </citation>
    <scope>NUCLEOTIDE SEQUENCE</scope>
    <source>
        <strain evidence="8">CGMCC 1.15493</strain>
    </source>
</reference>
<name>A0A916YCZ1_9HYPH</name>
<keyword evidence="9" id="KW-1185">Reference proteome</keyword>
<evidence type="ECO:0000256" key="4">
    <source>
        <dbReference type="ARBA" id="ARBA00022989"/>
    </source>
</evidence>
<keyword evidence="4 6" id="KW-1133">Transmembrane helix</keyword>
<feature type="transmembrane region" description="Helical" evidence="6">
    <location>
        <begin position="39"/>
        <end position="56"/>
    </location>
</feature>
<dbReference type="RefSeq" id="WP_188854985.1">
    <property type="nucleotide sequence ID" value="NZ_BMJJ01000016.1"/>
</dbReference>
<feature type="transmembrane region" description="Helical" evidence="6">
    <location>
        <begin position="123"/>
        <end position="145"/>
    </location>
</feature>
<dbReference type="Pfam" id="PF00892">
    <property type="entry name" value="EamA"/>
    <property type="match status" value="2"/>
</dbReference>
<feature type="transmembrane region" description="Helical" evidence="6">
    <location>
        <begin position="99"/>
        <end position="116"/>
    </location>
</feature>
<feature type="domain" description="EamA" evidence="7">
    <location>
        <begin position="6"/>
        <end position="138"/>
    </location>
</feature>
<reference evidence="8" key="1">
    <citation type="journal article" date="2014" name="Int. J. Syst. Evol. Microbiol.">
        <title>Complete genome sequence of Corynebacterium casei LMG S-19264T (=DSM 44701T), isolated from a smear-ripened cheese.</title>
        <authorList>
            <consortium name="US DOE Joint Genome Institute (JGI-PGF)"/>
            <person name="Walter F."/>
            <person name="Albersmeier A."/>
            <person name="Kalinowski J."/>
            <person name="Ruckert C."/>
        </authorList>
    </citation>
    <scope>NUCLEOTIDE SEQUENCE</scope>
    <source>
        <strain evidence="8">CGMCC 1.15493</strain>
    </source>
</reference>
<comment type="subcellular location">
    <subcellularLocation>
        <location evidence="1">Cell membrane</location>
        <topology evidence="1">Multi-pass membrane protein</topology>
    </subcellularLocation>
</comment>
<dbReference type="Proteomes" id="UP000613160">
    <property type="component" value="Unassembled WGS sequence"/>
</dbReference>
<dbReference type="AlphaFoldDB" id="A0A916YCZ1"/>
<evidence type="ECO:0000256" key="3">
    <source>
        <dbReference type="ARBA" id="ARBA00022692"/>
    </source>
</evidence>
<keyword evidence="3 6" id="KW-0812">Transmembrane</keyword>
<dbReference type="GO" id="GO:0005886">
    <property type="term" value="C:plasma membrane"/>
    <property type="evidence" value="ECO:0007669"/>
    <property type="project" value="UniProtKB-SubCell"/>
</dbReference>
<gene>
    <name evidence="8" type="ORF">GCM10011335_47990</name>
</gene>
<keyword evidence="2" id="KW-1003">Cell membrane</keyword>
<evidence type="ECO:0000256" key="6">
    <source>
        <dbReference type="SAM" id="Phobius"/>
    </source>
</evidence>
<evidence type="ECO:0000256" key="1">
    <source>
        <dbReference type="ARBA" id="ARBA00004651"/>
    </source>
</evidence>
<feature type="transmembrane region" description="Helical" evidence="6">
    <location>
        <begin position="241"/>
        <end position="260"/>
    </location>
</feature>
<evidence type="ECO:0000256" key="2">
    <source>
        <dbReference type="ARBA" id="ARBA00022475"/>
    </source>
</evidence>
<keyword evidence="5 6" id="KW-0472">Membrane</keyword>
<evidence type="ECO:0000313" key="9">
    <source>
        <dbReference type="Proteomes" id="UP000613160"/>
    </source>
</evidence>
<dbReference type="InterPro" id="IPR000620">
    <property type="entry name" value="EamA_dom"/>
</dbReference>
<dbReference type="InterPro" id="IPR037185">
    <property type="entry name" value="EmrE-like"/>
</dbReference>
<feature type="transmembrane region" description="Helical" evidence="6">
    <location>
        <begin position="178"/>
        <end position="198"/>
    </location>
</feature>
<dbReference type="PANTHER" id="PTHR42920:SF5">
    <property type="entry name" value="EAMA DOMAIN-CONTAINING PROTEIN"/>
    <property type="match status" value="1"/>
</dbReference>
<organism evidence="8 9">
    <name type="scientific">Aureimonas glaciei</name>
    <dbReference type="NCBI Taxonomy" id="1776957"/>
    <lineage>
        <taxon>Bacteria</taxon>
        <taxon>Pseudomonadati</taxon>
        <taxon>Pseudomonadota</taxon>
        <taxon>Alphaproteobacteria</taxon>
        <taxon>Hyphomicrobiales</taxon>
        <taxon>Aurantimonadaceae</taxon>
        <taxon>Aureimonas</taxon>
    </lineage>
</organism>
<feature type="transmembrane region" description="Helical" evidence="6">
    <location>
        <begin position="266"/>
        <end position="285"/>
    </location>
</feature>
<evidence type="ECO:0000259" key="7">
    <source>
        <dbReference type="Pfam" id="PF00892"/>
    </source>
</evidence>
<comment type="caution">
    <text evidence="8">The sequence shown here is derived from an EMBL/GenBank/DDBJ whole genome shotgun (WGS) entry which is preliminary data.</text>
</comment>
<dbReference type="EMBL" id="BMJJ01000016">
    <property type="protein sequence ID" value="GGD39723.1"/>
    <property type="molecule type" value="Genomic_DNA"/>
</dbReference>
<proteinExistence type="predicted"/>
<dbReference type="SUPFAM" id="SSF103481">
    <property type="entry name" value="Multidrug resistance efflux transporter EmrE"/>
    <property type="match status" value="2"/>
</dbReference>
<accession>A0A916YCZ1</accession>
<protein>
    <submittedName>
        <fullName evidence="8">MFS transporter</fullName>
    </submittedName>
</protein>
<feature type="transmembrane region" description="Helical" evidence="6">
    <location>
        <begin position="151"/>
        <end position="171"/>
    </location>
</feature>
<feature type="transmembrane region" description="Helical" evidence="6">
    <location>
        <begin position="210"/>
        <end position="229"/>
    </location>
</feature>
<evidence type="ECO:0000313" key="8">
    <source>
        <dbReference type="EMBL" id="GGD39723.1"/>
    </source>
</evidence>
<feature type="domain" description="EamA" evidence="7">
    <location>
        <begin position="148"/>
        <end position="280"/>
    </location>
</feature>
<dbReference type="PANTHER" id="PTHR42920">
    <property type="entry name" value="OS03G0707200 PROTEIN-RELATED"/>
    <property type="match status" value="1"/>
</dbReference>
<sequence length="296" mass="30971">MTRARANLLLLLAGAIWGMGFVAQSSAMAHVGPWAFNAVKFALAALAVAPFAWREARGTAAPLSKADLGGFGFIGVLLFLAAILQQIGIVTTSVTNTGFLTGLYVVFTPFFGVLLMRNRPHWIVWPAALLAFAGIVLVGGGSLGSLRSGDFLVIGCAVFWSLQIVYITRFAQGSGRPLTLSLVQFGVAAVLSALGAVTLETTTLAALGNAWIELVYGGVFSIGLAFSLQTIGQRYTTAPQAAIFLSSEALFAALFAALFMGERIAAIGLVGCACIFAAMMAVELVPMLRRQRSASA</sequence>
<dbReference type="InterPro" id="IPR051258">
    <property type="entry name" value="Diverse_Substrate_Transporter"/>
</dbReference>